<keyword evidence="3" id="KW-1185">Reference proteome</keyword>
<organism evidence="2 3">
    <name type="scientific">Ephemerocybe angulata</name>
    <dbReference type="NCBI Taxonomy" id="980116"/>
    <lineage>
        <taxon>Eukaryota</taxon>
        <taxon>Fungi</taxon>
        <taxon>Dikarya</taxon>
        <taxon>Basidiomycota</taxon>
        <taxon>Agaricomycotina</taxon>
        <taxon>Agaricomycetes</taxon>
        <taxon>Agaricomycetidae</taxon>
        <taxon>Agaricales</taxon>
        <taxon>Agaricineae</taxon>
        <taxon>Psathyrellaceae</taxon>
        <taxon>Ephemerocybe</taxon>
    </lineage>
</organism>
<protein>
    <submittedName>
        <fullName evidence="2">Uncharacterized protein</fullName>
    </submittedName>
</protein>
<proteinExistence type="predicted"/>
<reference evidence="2 3" key="1">
    <citation type="submission" date="2020-07" db="EMBL/GenBank/DDBJ databases">
        <title>Comparative genomics of pyrophilous fungi reveals a link between fire events and developmental genes.</title>
        <authorList>
            <consortium name="DOE Joint Genome Institute"/>
            <person name="Steindorff A.S."/>
            <person name="Carver A."/>
            <person name="Calhoun S."/>
            <person name="Stillman K."/>
            <person name="Liu H."/>
            <person name="Lipzen A."/>
            <person name="Pangilinan J."/>
            <person name="Labutti K."/>
            <person name="Bruns T.D."/>
            <person name="Grigoriev I.V."/>
        </authorList>
    </citation>
    <scope>NUCLEOTIDE SEQUENCE [LARGE SCALE GENOMIC DNA]</scope>
    <source>
        <strain evidence="2 3">CBS 144469</strain>
    </source>
</reference>
<gene>
    <name evidence="2" type="ORF">DFP72DRAFT_1082057</name>
</gene>
<dbReference type="EMBL" id="JACGCI010000187">
    <property type="protein sequence ID" value="KAF6742319.1"/>
    <property type="molecule type" value="Genomic_DNA"/>
</dbReference>
<comment type="caution">
    <text evidence="2">The sequence shown here is derived from an EMBL/GenBank/DDBJ whole genome shotgun (WGS) entry which is preliminary data.</text>
</comment>
<dbReference type="Proteomes" id="UP000521943">
    <property type="component" value="Unassembled WGS sequence"/>
</dbReference>
<evidence type="ECO:0000313" key="2">
    <source>
        <dbReference type="EMBL" id="KAF6742319.1"/>
    </source>
</evidence>
<dbReference type="AlphaFoldDB" id="A0A8H6H8F6"/>
<evidence type="ECO:0000313" key="3">
    <source>
        <dbReference type="Proteomes" id="UP000521943"/>
    </source>
</evidence>
<evidence type="ECO:0000256" key="1">
    <source>
        <dbReference type="SAM" id="MobiDB-lite"/>
    </source>
</evidence>
<feature type="region of interest" description="Disordered" evidence="1">
    <location>
        <begin position="132"/>
        <end position="159"/>
    </location>
</feature>
<sequence>MSSIAGAMPWPDRLDRRLLALRRVACWPSVAVGASCAGIGDGLSHWLGLKVSGLHPDSELDTHLDLTSRLAVLTPESVVLDCVAPLCSIFDPPGFGLLMLCGASRGAASCNIGCAVCERSLNINKNLCPAPSPSSHPSPMLPVSSRGRHGWGSSTTSSWAGTSADVVARVVEPTASSPKAPAPPPLPIRNRQELAPDYPGLSADGEQLCVESVLGGTEKARLSLRAPSLSLHPASAVPLSPRAMSNHADDWRPQLHTMVRRRLGSRQVMFEREGQGGSDLVGLCRRSWLAVQDFR</sequence>
<accession>A0A8H6H8F6</accession>
<feature type="compositionally biased region" description="Low complexity" evidence="1">
    <location>
        <begin position="141"/>
        <end position="159"/>
    </location>
</feature>
<name>A0A8H6H8F6_9AGAR</name>